<dbReference type="GO" id="GO:0009252">
    <property type="term" value="P:peptidoglycan biosynthetic process"/>
    <property type="evidence" value="ECO:0007669"/>
    <property type="project" value="UniProtKB-UniPathway"/>
</dbReference>
<evidence type="ECO:0000256" key="4">
    <source>
        <dbReference type="ARBA" id="ARBA00004752"/>
    </source>
</evidence>
<organism evidence="18">
    <name type="scientific">freshwater metagenome</name>
    <dbReference type="NCBI Taxonomy" id="449393"/>
    <lineage>
        <taxon>unclassified sequences</taxon>
        <taxon>metagenomes</taxon>
        <taxon>ecological metagenomes</taxon>
    </lineage>
</organism>
<feature type="domain" description="FAD-binding PCMH-type" evidence="17">
    <location>
        <begin position="12"/>
        <end position="181"/>
    </location>
</feature>
<evidence type="ECO:0000256" key="2">
    <source>
        <dbReference type="ARBA" id="ARBA00003921"/>
    </source>
</evidence>
<accession>A0A094QGP1</accession>
<dbReference type="SUPFAM" id="SSF56176">
    <property type="entry name" value="FAD-binding/transporter-associated domain-like"/>
    <property type="match status" value="1"/>
</dbReference>
<dbReference type="GO" id="GO:0005829">
    <property type="term" value="C:cytosol"/>
    <property type="evidence" value="ECO:0007669"/>
    <property type="project" value="TreeGrafter"/>
</dbReference>
<dbReference type="NCBIfam" id="NF010478">
    <property type="entry name" value="PRK13903.1"/>
    <property type="match status" value="1"/>
</dbReference>
<evidence type="ECO:0000256" key="10">
    <source>
        <dbReference type="ARBA" id="ARBA00022857"/>
    </source>
</evidence>
<evidence type="ECO:0000259" key="17">
    <source>
        <dbReference type="PROSITE" id="PS51387"/>
    </source>
</evidence>
<reference evidence="18" key="1">
    <citation type="submission" date="2014-05" db="EMBL/GenBank/DDBJ databases">
        <title>Key roles for freshwater Actinobacteria revealed by deep metagenomic sequencing.</title>
        <authorList>
            <person name="Ghai R."/>
            <person name="Mizuno C.M."/>
            <person name="Picazo A."/>
            <person name="Camacho A."/>
            <person name="Rodriguez-Valera F."/>
        </authorList>
    </citation>
    <scope>NUCLEOTIDE SEQUENCE</scope>
</reference>
<evidence type="ECO:0000256" key="6">
    <source>
        <dbReference type="ARBA" id="ARBA00022490"/>
    </source>
</evidence>
<keyword evidence="8" id="KW-0285">Flavoprotein</keyword>
<evidence type="ECO:0000256" key="1">
    <source>
        <dbReference type="ARBA" id="ARBA00001974"/>
    </source>
</evidence>
<dbReference type="Gene3D" id="3.30.43.10">
    <property type="entry name" value="Uridine Diphospho-n-acetylenolpyruvylglucosamine Reductase, domain 2"/>
    <property type="match status" value="1"/>
</dbReference>
<evidence type="ECO:0000313" key="18">
    <source>
        <dbReference type="EMBL" id="KGA13491.1"/>
    </source>
</evidence>
<dbReference type="NCBIfam" id="NF000755">
    <property type="entry name" value="PRK00046.1"/>
    <property type="match status" value="1"/>
</dbReference>
<dbReference type="PANTHER" id="PTHR21071">
    <property type="entry name" value="UDP-N-ACETYLENOLPYRUVOYLGLUCOSAMINE REDUCTASE"/>
    <property type="match status" value="1"/>
</dbReference>
<evidence type="ECO:0000256" key="14">
    <source>
        <dbReference type="ARBA" id="ARBA00023306"/>
    </source>
</evidence>
<dbReference type="PROSITE" id="PS51387">
    <property type="entry name" value="FAD_PCMH"/>
    <property type="match status" value="1"/>
</dbReference>
<dbReference type="EC" id="1.3.1.98" evidence="5"/>
<comment type="cofactor">
    <cofactor evidence="1">
        <name>FAD</name>
        <dbReference type="ChEBI" id="CHEBI:57692"/>
    </cofactor>
</comment>
<keyword evidence="14" id="KW-0131">Cell cycle</keyword>
<dbReference type="EMBL" id="JNSK01000166">
    <property type="protein sequence ID" value="KGA13491.1"/>
    <property type="molecule type" value="Genomic_DNA"/>
</dbReference>
<dbReference type="GO" id="GO:0071949">
    <property type="term" value="F:FAD binding"/>
    <property type="evidence" value="ECO:0007669"/>
    <property type="project" value="InterPro"/>
</dbReference>
<dbReference type="UniPathway" id="UPA00219"/>
<dbReference type="InterPro" id="IPR006094">
    <property type="entry name" value="Oxid_FAD_bind_N"/>
</dbReference>
<dbReference type="InterPro" id="IPR011601">
    <property type="entry name" value="MurB_C"/>
</dbReference>
<evidence type="ECO:0000256" key="9">
    <source>
        <dbReference type="ARBA" id="ARBA00022827"/>
    </source>
</evidence>
<dbReference type="SUPFAM" id="SSF56194">
    <property type="entry name" value="Uridine diphospho-N-Acetylenolpyruvylglucosamine reductase, MurB, C-terminal domain"/>
    <property type="match status" value="1"/>
</dbReference>
<evidence type="ECO:0000256" key="15">
    <source>
        <dbReference type="ARBA" id="ARBA00023316"/>
    </source>
</evidence>
<dbReference type="InterPro" id="IPR036318">
    <property type="entry name" value="FAD-bd_PCMH-like_sf"/>
</dbReference>
<comment type="caution">
    <text evidence="18">The sequence shown here is derived from an EMBL/GenBank/DDBJ whole genome shotgun (WGS) entry which is preliminary data.</text>
</comment>
<evidence type="ECO:0000256" key="8">
    <source>
        <dbReference type="ARBA" id="ARBA00022630"/>
    </source>
</evidence>
<evidence type="ECO:0000256" key="12">
    <source>
        <dbReference type="ARBA" id="ARBA00022984"/>
    </source>
</evidence>
<evidence type="ECO:0000256" key="13">
    <source>
        <dbReference type="ARBA" id="ARBA00023002"/>
    </source>
</evidence>
<dbReference type="Gene3D" id="3.90.78.10">
    <property type="entry name" value="UDP-N-acetylenolpyruvoylglucosamine reductase, C-terminal domain"/>
    <property type="match status" value="1"/>
</dbReference>
<dbReference type="Pfam" id="PF02873">
    <property type="entry name" value="MurB_C"/>
    <property type="match status" value="1"/>
</dbReference>
<comment type="pathway">
    <text evidence="4">Cell wall biogenesis; peptidoglycan biosynthesis.</text>
</comment>
<sequence>MTDLRDFTSLRVGGPAKKFVEAHNEEEIITALIAAGDSPVLILGGGTNVLISDAGFEGTVIHITNNSLVAEVDACSGATLTIGAGENWDDFVALTIERGFAGLETLSGIPGTIGAAPIQNIGAYGHEVAEFITRVRTYDRKAKAVKTFTNSECEFEYRSSLFKRNPGQFIILDVQFQIRIGDSSDPITYLELAKKLDLQMGDRAPVQTVRQAVLELRASKGMLLDPNDSDSWSAGSFFTNPVISQQAADALPDAAPKWPLIDGRVKISAAWLIENAGIHKGDEVGGARISTKHVLALTNAGDATATDLIELAKNAQAKVYEKFAIKLEPEVNLVGLSLP</sequence>
<keyword evidence="12" id="KW-0573">Peptidoglycan synthesis</keyword>
<dbReference type="HAMAP" id="MF_00037">
    <property type="entry name" value="MurB"/>
    <property type="match status" value="1"/>
</dbReference>
<dbReference type="PANTHER" id="PTHR21071:SF4">
    <property type="entry name" value="UDP-N-ACETYLENOLPYRUVOYLGLUCOSAMINE REDUCTASE"/>
    <property type="match status" value="1"/>
</dbReference>
<dbReference type="GO" id="GO:0008360">
    <property type="term" value="P:regulation of cell shape"/>
    <property type="evidence" value="ECO:0007669"/>
    <property type="project" value="UniProtKB-KW"/>
</dbReference>
<keyword evidence="11" id="KW-0133">Cell shape</keyword>
<keyword evidence="10" id="KW-0521">NADP</keyword>
<proteinExistence type="inferred from homology"/>
<evidence type="ECO:0000256" key="11">
    <source>
        <dbReference type="ARBA" id="ARBA00022960"/>
    </source>
</evidence>
<gene>
    <name evidence="18" type="ORF">GM50_22195</name>
</gene>
<dbReference type="InterPro" id="IPR036635">
    <property type="entry name" value="MurB_C_sf"/>
</dbReference>
<dbReference type="AlphaFoldDB" id="A0A094QGP1"/>
<keyword evidence="9" id="KW-0274">FAD</keyword>
<evidence type="ECO:0000256" key="3">
    <source>
        <dbReference type="ARBA" id="ARBA00004496"/>
    </source>
</evidence>
<dbReference type="InterPro" id="IPR016166">
    <property type="entry name" value="FAD-bd_PCMH"/>
</dbReference>
<comment type="function">
    <text evidence="2">Cell wall formation.</text>
</comment>
<evidence type="ECO:0000256" key="7">
    <source>
        <dbReference type="ARBA" id="ARBA00022618"/>
    </source>
</evidence>
<comment type="catalytic activity">
    <reaction evidence="16">
        <text>UDP-N-acetyl-alpha-D-muramate + NADP(+) = UDP-N-acetyl-3-O-(1-carboxyvinyl)-alpha-D-glucosamine + NADPH + H(+)</text>
        <dbReference type="Rhea" id="RHEA:12248"/>
        <dbReference type="ChEBI" id="CHEBI:15378"/>
        <dbReference type="ChEBI" id="CHEBI:57783"/>
        <dbReference type="ChEBI" id="CHEBI:58349"/>
        <dbReference type="ChEBI" id="CHEBI:68483"/>
        <dbReference type="ChEBI" id="CHEBI:70757"/>
        <dbReference type="EC" id="1.3.1.98"/>
    </reaction>
</comment>
<dbReference type="NCBIfam" id="TIGR00179">
    <property type="entry name" value="murB"/>
    <property type="match status" value="1"/>
</dbReference>
<dbReference type="Gene3D" id="3.30.465.10">
    <property type="match status" value="1"/>
</dbReference>
<keyword evidence="6" id="KW-0963">Cytoplasm</keyword>
<name>A0A094QGP1_9ZZZZ</name>
<dbReference type="GO" id="GO:0008762">
    <property type="term" value="F:UDP-N-acetylmuramate dehydrogenase activity"/>
    <property type="evidence" value="ECO:0007669"/>
    <property type="project" value="UniProtKB-EC"/>
</dbReference>
<evidence type="ECO:0000256" key="16">
    <source>
        <dbReference type="ARBA" id="ARBA00048914"/>
    </source>
</evidence>
<keyword evidence="13" id="KW-0560">Oxidoreductase</keyword>
<dbReference type="GO" id="GO:0071555">
    <property type="term" value="P:cell wall organization"/>
    <property type="evidence" value="ECO:0007669"/>
    <property type="project" value="UniProtKB-KW"/>
</dbReference>
<dbReference type="InterPro" id="IPR003170">
    <property type="entry name" value="MurB"/>
</dbReference>
<dbReference type="InterPro" id="IPR016167">
    <property type="entry name" value="FAD-bd_PCMH_sub1"/>
</dbReference>
<dbReference type="InterPro" id="IPR016169">
    <property type="entry name" value="FAD-bd_PCMH_sub2"/>
</dbReference>
<evidence type="ECO:0000256" key="5">
    <source>
        <dbReference type="ARBA" id="ARBA00012518"/>
    </source>
</evidence>
<dbReference type="GO" id="GO:0051301">
    <property type="term" value="P:cell division"/>
    <property type="evidence" value="ECO:0007669"/>
    <property type="project" value="UniProtKB-KW"/>
</dbReference>
<dbReference type="Pfam" id="PF01565">
    <property type="entry name" value="FAD_binding_4"/>
    <property type="match status" value="1"/>
</dbReference>
<comment type="subcellular location">
    <subcellularLocation>
        <location evidence="3">Cytoplasm</location>
    </subcellularLocation>
</comment>
<keyword evidence="7" id="KW-0132">Cell division</keyword>
<protein>
    <recommendedName>
        <fullName evidence="5">UDP-N-acetylmuramate dehydrogenase</fullName>
        <ecNumber evidence="5">1.3.1.98</ecNumber>
    </recommendedName>
</protein>
<keyword evidence="15" id="KW-0961">Cell wall biogenesis/degradation</keyword>